<dbReference type="Pfam" id="PF12689">
    <property type="entry name" value="Acid_PPase"/>
    <property type="match status" value="1"/>
</dbReference>
<dbReference type="PANTHER" id="PTHR17901">
    <property type="entry name" value="MAGNESIUM-DEPENDENT PHOSPHATASE 1 MDP1"/>
    <property type="match status" value="1"/>
</dbReference>
<dbReference type="EnsemblProtists" id="EOD05419">
    <property type="protein sequence ID" value="EOD05419"/>
    <property type="gene ID" value="EMIHUDRAFT_97308"/>
</dbReference>
<protein>
    <recommendedName>
        <fullName evidence="5">Magnesium-dependent phosphatase-1</fullName>
    </recommendedName>
</protein>
<evidence type="ECO:0000256" key="2">
    <source>
        <dbReference type="SAM" id="SignalP"/>
    </source>
</evidence>
<dbReference type="OMA" id="NWGDHCA"/>
<keyword evidence="2" id="KW-0732">Signal</keyword>
<feature type="signal peptide" evidence="2">
    <location>
        <begin position="1"/>
        <end position="21"/>
    </location>
</feature>
<feature type="region of interest" description="Disordered" evidence="1">
    <location>
        <begin position="199"/>
        <end position="218"/>
    </location>
</feature>
<dbReference type="GeneID" id="17251464"/>
<dbReference type="Gene3D" id="3.40.50.1000">
    <property type="entry name" value="HAD superfamily/HAD-like"/>
    <property type="match status" value="1"/>
</dbReference>
<dbReference type="PANTHER" id="PTHR17901:SF14">
    <property type="entry name" value="MAGNESIUM-DEPENDENT PHOSPHATASE 1"/>
    <property type="match status" value="1"/>
</dbReference>
<accession>A0A0D3I2D4</accession>
<reference evidence="4" key="1">
    <citation type="journal article" date="2013" name="Nature">
        <title>Pan genome of the phytoplankton Emiliania underpins its global distribution.</title>
        <authorList>
            <person name="Read B.A."/>
            <person name="Kegel J."/>
            <person name="Klute M.J."/>
            <person name="Kuo A."/>
            <person name="Lefebvre S.C."/>
            <person name="Maumus F."/>
            <person name="Mayer C."/>
            <person name="Miller J."/>
            <person name="Monier A."/>
            <person name="Salamov A."/>
            <person name="Young J."/>
            <person name="Aguilar M."/>
            <person name="Claverie J.M."/>
            <person name="Frickenhaus S."/>
            <person name="Gonzalez K."/>
            <person name="Herman E.K."/>
            <person name="Lin Y.C."/>
            <person name="Napier J."/>
            <person name="Ogata H."/>
            <person name="Sarno A.F."/>
            <person name="Shmutz J."/>
            <person name="Schroeder D."/>
            <person name="de Vargas C."/>
            <person name="Verret F."/>
            <person name="von Dassow P."/>
            <person name="Valentin K."/>
            <person name="Van de Peer Y."/>
            <person name="Wheeler G."/>
            <person name="Dacks J.B."/>
            <person name="Delwiche C.F."/>
            <person name="Dyhrman S.T."/>
            <person name="Glockner G."/>
            <person name="John U."/>
            <person name="Richards T."/>
            <person name="Worden A.Z."/>
            <person name="Zhang X."/>
            <person name="Grigoriev I.V."/>
            <person name="Allen A.E."/>
            <person name="Bidle K."/>
            <person name="Borodovsky M."/>
            <person name="Bowler C."/>
            <person name="Brownlee C."/>
            <person name="Cock J.M."/>
            <person name="Elias M."/>
            <person name="Gladyshev V.N."/>
            <person name="Groth M."/>
            <person name="Guda C."/>
            <person name="Hadaegh A."/>
            <person name="Iglesias-Rodriguez M.D."/>
            <person name="Jenkins J."/>
            <person name="Jones B.M."/>
            <person name="Lawson T."/>
            <person name="Leese F."/>
            <person name="Lindquist E."/>
            <person name="Lobanov A."/>
            <person name="Lomsadze A."/>
            <person name="Malik S.B."/>
            <person name="Marsh M.E."/>
            <person name="Mackinder L."/>
            <person name="Mock T."/>
            <person name="Mueller-Roeber B."/>
            <person name="Pagarete A."/>
            <person name="Parker M."/>
            <person name="Probert I."/>
            <person name="Quesneville H."/>
            <person name="Raines C."/>
            <person name="Rensing S.A."/>
            <person name="Riano-Pachon D.M."/>
            <person name="Richier S."/>
            <person name="Rokitta S."/>
            <person name="Shiraiwa Y."/>
            <person name="Soanes D.M."/>
            <person name="van der Giezen M."/>
            <person name="Wahlund T.M."/>
            <person name="Williams B."/>
            <person name="Wilson W."/>
            <person name="Wolfe G."/>
            <person name="Wurch L.L."/>
        </authorList>
    </citation>
    <scope>NUCLEOTIDE SEQUENCE</scope>
</reference>
<feature type="chain" id="PRO_5044275384" description="Magnesium-dependent phosphatase-1" evidence="2">
    <location>
        <begin position="22"/>
        <end position="272"/>
    </location>
</feature>
<dbReference type="InterPro" id="IPR010036">
    <property type="entry name" value="MDP_1_eu_arc"/>
</dbReference>
<evidence type="ECO:0008006" key="5">
    <source>
        <dbReference type="Google" id="ProtNLM"/>
    </source>
</evidence>
<dbReference type="HOGENOM" id="CLU_071162_1_0_1"/>
<reference evidence="3" key="2">
    <citation type="submission" date="2024-10" db="UniProtKB">
        <authorList>
            <consortium name="EnsemblProtists"/>
        </authorList>
    </citation>
    <scope>IDENTIFICATION</scope>
</reference>
<dbReference type="InterPro" id="IPR023214">
    <property type="entry name" value="HAD_sf"/>
</dbReference>
<dbReference type="AlphaFoldDB" id="A0A0D3I2D4"/>
<keyword evidence="4" id="KW-1185">Reference proteome</keyword>
<sequence>MLPLSVFSASAAALLHTAARGLVPATAPPRTRLVALSSVPRLCVLDLDECVWSPEMYTLSHMPSRPLIGDLNGRGEGVVGVHSGGDVIRIYPGALLAMQEVADGLHGEMRMAVASSADTPLAERIGRAAMALLEVLPGLTMADLLRRGYEDGRNLQIGRQPPLSSDKSRTHFPILRDACGVAYEEMLFFDDSARRSREGGRRHTAHATHASRRSPAPKVWSDHCGLVAANCPGVVTQRTPRGMQEHEWRNGLRKFAAEAAERGASTSEPSGA</sequence>
<dbReference type="eggNOG" id="ENOG502RZK1">
    <property type="taxonomic scope" value="Eukaryota"/>
</dbReference>
<evidence type="ECO:0000313" key="3">
    <source>
        <dbReference type="EnsemblProtists" id="EOD05419"/>
    </source>
</evidence>
<organism evidence="3 4">
    <name type="scientific">Emiliania huxleyi (strain CCMP1516)</name>
    <dbReference type="NCBI Taxonomy" id="280463"/>
    <lineage>
        <taxon>Eukaryota</taxon>
        <taxon>Haptista</taxon>
        <taxon>Haptophyta</taxon>
        <taxon>Prymnesiophyceae</taxon>
        <taxon>Isochrysidales</taxon>
        <taxon>Noelaerhabdaceae</taxon>
        <taxon>Emiliania</taxon>
    </lineage>
</organism>
<evidence type="ECO:0000313" key="4">
    <source>
        <dbReference type="Proteomes" id="UP000013827"/>
    </source>
</evidence>
<evidence type="ECO:0000256" key="1">
    <source>
        <dbReference type="SAM" id="MobiDB-lite"/>
    </source>
</evidence>
<proteinExistence type="predicted"/>
<dbReference type="Proteomes" id="UP000013827">
    <property type="component" value="Unassembled WGS sequence"/>
</dbReference>
<dbReference type="RefSeq" id="XP_005757848.1">
    <property type="nucleotide sequence ID" value="XM_005757791.1"/>
</dbReference>
<name>A0A0D3I2D4_EMIH1</name>
<dbReference type="GO" id="GO:0003993">
    <property type="term" value="F:acid phosphatase activity"/>
    <property type="evidence" value="ECO:0007669"/>
    <property type="project" value="TreeGrafter"/>
</dbReference>
<dbReference type="KEGG" id="ehx:EMIHUDRAFT_97308"/>
<feature type="compositionally biased region" description="Basic residues" evidence="1">
    <location>
        <begin position="202"/>
        <end position="212"/>
    </location>
</feature>
<dbReference type="PaxDb" id="2903-EOD05419"/>